<dbReference type="Gene3D" id="2.40.37.10">
    <property type="entry name" value="Lyase, Ornithine Decarboxylase, Chain A, domain 1"/>
    <property type="match status" value="1"/>
</dbReference>
<evidence type="ECO:0000256" key="1">
    <source>
        <dbReference type="ARBA" id="ARBA00000316"/>
    </source>
</evidence>
<dbReference type="GO" id="GO:0030170">
    <property type="term" value="F:pyridoxal phosphate binding"/>
    <property type="evidence" value="ECO:0007669"/>
    <property type="project" value="UniProtKB-UniRule"/>
</dbReference>
<evidence type="ECO:0000313" key="12">
    <source>
        <dbReference type="Proteomes" id="UP000642070"/>
    </source>
</evidence>
<dbReference type="GO" id="GO:0030632">
    <property type="term" value="P:D-alanine biosynthetic process"/>
    <property type="evidence" value="ECO:0007669"/>
    <property type="project" value="UniProtKB-UniRule"/>
</dbReference>
<feature type="modified residue" description="N6-(pyridoxal phosphate)lysine" evidence="7 8">
    <location>
        <position position="35"/>
    </location>
</feature>
<comment type="catalytic activity">
    <reaction evidence="1 7">
        <text>L-alanine = D-alanine</text>
        <dbReference type="Rhea" id="RHEA:20249"/>
        <dbReference type="ChEBI" id="CHEBI:57416"/>
        <dbReference type="ChEBI" id="CHEBI:57972"/>
        <dbReference type="EC" id="5.1.1.1"/>
    </reaction>
</comment>
<comment type="caution">
    <text evidence="11">The sequence shown here is derived from an EMBL/GenBank/DDBJ whole genome shotgun (WGS) entry which is preliminary data.</text>
</comment>
<dbReference type="PANTHER" id="PTHR30511">
    <property type="entry name" value="ALANINE RACEMASE"/>
    <property type="match status" value="1"/>
</dbReference>
<dbReference type="InterPro" id="IPR009006">
    <property type="entry name" value="Ala_racemase/Decarboxylase_C"/>
</dbReference>
<accession>A0A917TC51</accession>
<keyword evidence="4 7" id="KW-0663">Pyridoxal phosphate</keyword>
<reference evidence="11" key="2">
    <citation type="submission" date="2020-09" db="EMBL/GenBank/DDBJ databases">
        <authorList>
            <person name="Sun Q."/>
            <person name="Ohkuma M."/>
        </authorList>
    </citation>
    <scope>NUCLEOTIDE SEQUENCE</scope>
    <source>
        <strain evidence="11">JCM 19831</strain>
    </source>
</reference>
<dbReference type="Proteomes" id="UP000642070">
    <property type="component" value="Unassembled WGS sequence"/>
</dbReference>
<evidence type="ECO:0000256" key="8">
    <source>
        <dbReference type="PIRSR" id="PIRSR600821-50"/>
    </source>
</evidence>
<dbReference type="HAMAP" id="MF_01201">
    <property type="entry name" value="Ala_racemase"/>
    <property type="match status" value="1"/>
</dbReference>
<comment type="cofactor">
    <cofactor evidence="2 7 8">
        <name>pyridoxal 5'-phosphate</name>
        <dbReference type="ChEBI" id="CHEBI:597326"/>
    </cofactor>
</comment>
<evidence type="ECO:0000256" key="3">
    <source>
        <dbReference type="ARBA" id="ARBA00013089"/>
    </source>
</evidence>
<dbReference type="GO" id="GO:0005829">
    <property type="term" value="C:cytosol"/>
    <property type="evidence" value="ECO:0007669"/>
    <property type="project" value="TreeGrafter"/>
</dbReference>
<evidence type="ECO:0000256" key="7">
    <source>
        <dbReference type="HAMAP-Rule" id="MF_01201"/>
    </source>
</evidence>
<dbReference type="FunFam" id="2.40.37.10:FF:000015">
    <property type="entry name" value="Alanine racemase"/>
    <property type="match status" value="1"/>
</dbReference>
<dbReference type="SMART" id="SM01005">
    <property type="entry name" value="Ala_racemase_C"/>
    <property type="match status" value="1"/>
</dbReference>
<reference evidence="11" key="1">
    <citation type="journal article" date="2014" name="Int. J. Syst. Evol. Microbiol.">
        <title>Complete genome sequence of Corynebacterium casei LMG S-19264T (=DSM 44701T), isolated from a smear-ripened cheese.</title>
        <authorList>
            <consortium name="US DOE Joint Genome Institute (JGI-PGF)"/>
            <person name="Walter F."/>
            <person name="Albersmeier A."/>
            <person name="Kalinowski J."/>
            <person name="Ruckert C."/>
        </authorList>
    </citation>
    <scope>NUCLEOTIDE SEQUENCE</scope>
    <source>
        <strain evidence="11">JCM 19831</strain>
    </source>
</reference>
<evidence type="ECO:0000313" key="11">
    <source>
        <dbReference type="EMBL" id="GGM17826.1"/>
    </source>
</evidence>
<proteinExistence type="inferred from homology"/>
<organism evidence="11 12">
    <name type="scientific">Dactylosporangium sucinum</name>
    <dbReference type="NCBI Taxonomy" id="1424081"/>
    <lineage>
        <taxon>Bacteria</taxon>
        <taxon>Bacillati</taxon>
        <taxon>Actinomycetota</taxon>
        <taxon>Actinomycetes</taxon>
        <taxon>Micromonosporales</taxon>
        <taxon>Micromonosporaceae</taxon>
        <taxon>Dactylosporangium</taxon>
    </lineage>
</organism>
<dbReference type="PANTHER" id="PTHR30511:SF0">
    <property type="entry name" value="ALANINE RACEMASE, CATABOLIC-RELATED"/>
    <property type="match status" value="1"/>
</dbReference>
<dbReference type="RefSeq" id="WP_190249347.1">
    <property type="nucleotide sequence ID" value="NZ_BMPI01000007.1"/>
</dbReference>
<evidence type="ECO:0000256" key="2">
    <source>
        <dbReference type="ARBA" id="ARBA00001933"/>
    </source>
</evidence>
<keyword evidence="5 7" id="KW-0413">Isomerase</keyword>
<dbReference type="SUPFAM" id="SSF50621">
    <property type="entry name" value="Alanine racemase C-terminal domain-like"/>
    <property type="match status" value="1"/>
</dbReference>
<dbReference type="GO" id="GO:0008784">
    <property type="term" value="F:alanine racemase activity"/>
    <property type="evidence" value="ECO:0007669"/>
    <property type="project" value="UniProtKB-UniRule"/>
</dbReference>
<dbReference type="Gene3D" id="3.20.20.10">
    <property type="entry name" value="Alanine racemase"/>
    <property type="match status" value="1"/>
</dbReference>
<feature type="active site" description="Proton acceptor; specific for L-alanine" evidence="7">
    <location>
        <position position="263"/>
    </location>
</feature>
<dbReference type="FunFam" id="3.20.20.10:FF:000002">
    <property type="entry name" value="Alanine racemase"/>
    <property type="match status" value="1"/>
</dbReference>
<dbReference type="NCBIfam" id="TIGR00492">
    <property type="entry name" value="alr"/>
    <property type="match status" value="1"/>
</dbReference>
<dbReference type="InterPro" id="IPR001608">
    <property type="entry name" value="Ala_racemase_N"/>
</dbReference>
<feature type="binding site" evidence="7 9">
    <location>
        <position position="133"/>
    </location>
    <ligand>
        <name>substrate</name>
    </ligand>
</feature>
<dbReference type="Pfam" id="PF00842">
    <property type="entry name" value="Ala_racemase_C"/>
    <property type="match status" value="1"/>
</dbReference>
<protein>
    <recommendedName>
        <fullName evidence="6 7">Alanine racemase</fullName>
        <ecNumber evidence="3 7">5.1.1.1</ecNumber>
    </recommendedName>
</protein>
<keyword evidence="12" id="KW-1185">Reference proteome</keyword>
<evidence type="ECO:0000256" key="9">
    <source>
        <dbReference type="PIRSR" id="PIRSR600821-52"/>
    </source>
</evidence>
<evidence type="ECO:0000256" key="4">
    <source>
        <dbReference type="ARBA" id="ARBA00022898"/>
    </source>
</evidence>
<dbReference type="EMBL" id="BMPI01000007">
    <property type="protein sequence ID" value="GGM17826.1"/>
    <property type="molecule type" value="Genomic_DNA"/>
</dbReference>
<dbReference type="InterPro" id="IPR029066">
    <property type="entry name" value="PLP-binding_barrel"/>
</dbReference>
<dbReference type="PROSITE" id="PS00395">
    <property type="entry name" value="ALANINE_RACEMASE"/>
    <property type="match status" value="1"/>
</dbReference>
<name>A0A917TC51_9ACTN</name>
<comment type="similarity">
    <text evidence="7">Belongs to the alanine racemase family.</text>
</comment>
<sequence>MWQAQVRVDLDAIRHNVATLRDLLAPGTRLMTVVKADAYGHGMLPVARAAVQAGTDWLGVATVDEALTLRDAGVTAPVLAWLHSPDRPLHEAIERDVDLSAASTDTLREITQSARKVKKAAKVHLKIDTGLSRNGAAQKDWPALLERAAKAEGDGYAEVRAVWSHLACADEPGHPSIARQLAEFHDALEVAERHGIRPQLRHLANSAATLTLPETHFDLVRVGLSTYGLSPIPGQATRLKAAMSVHARVALVKAVPVGAGVSYGHTYKTLKDTTLALVPLGYGDGVPRAASSRGPVWLAGKVRRIVGRVCMDQVVVDCGDDEVRAGDEAVLFGAGAAGEPTADDWALACDTINYEIVTRMGSERTPRIYVGERT</sequence>
<dbReference type="Pfam" id="PF01168">
    <property type="entry name" value="Ala_racemase_N"/>
    <property type="match status" value="1"/>
</dbReference>
<gene>
    <name evidence="11" type="primary">alr</name>
    <name evidence="11" type="ORF">GCM10007977_018790</name>
</gene>
<feature type="domain" description="Alanine racemase C-terminal" evidence="10">
    <location>
        <begin position="242"/>
        <end position="370"/>
    </location>
</feature>
<feature type="binding site" evidence="7 9">
    <location>
        <position position="311"/>
    </location>
    <ligand>
        <name>substrate</name>
    </ligand>
</feature>
<dbReference type="InterPro" id="IPR020622">
    <property type="entry name" value="Ala_racemase_pyridoxalP-BS"/>
</dbReference>
<feature type="active site" description="Proton acceptor; specific for D-alanine" evidence="7">
    <location>
        <position position="35"/>
    </location>
</feature>
<dbReference type="CDD" id="cd00430">
    <property type="entry name" value="PLPDE_III_AR"/>
    <property type="match status" value="1"/>
</dbReference>
<dbReference type="SUPFAM" id="SSF51419">
    <property type="entry name" value="PLP-binding barrel"/>
    <property type="match status" value="1"/>
</dbReference>
<dbReference type="EC" id="5.1.1.1" evidence="3 7"/>
<evidence type="ECO:0000256" key="6">
    <source>
        <dbReference type="ARBA" id="ARBA00072221"/>
    </source>
</evidence>
<dbReference type="AlphaFoldDB" id="A0A917TC51"/>
<dbReference type="PRINTS" id="PR00992">
    <property type="entry name" value="ALARACEMASE"/>
</dbReference>
<dbReference type="GO" id="GO:0009252">
    <property type="term" value="P:peptidoglycan biosynthetic process"/>
    <property type="evidence" value="ECO:0007669"/>
    <property type="project" value="TreeGrafter"/>
</dbReference>
<comment type="pathway">
    <text evidence="7">Amino-acid biosynthesis; D-alanine biosynthesis; D-alanine from L-alanine: step 1/1.</text>
</comment>
<dbReference type="InterPro" id="IPR000821">
    <property type="entry name" value="Ala_racemase"/>
</dbReference>
<evidence type="ECO:0000256" key="5">
    <source>
        <dbReference type="ARBA" id="ARBA00023235"/>
    </source>
</evidence>
<comment type="function">
    <text evidence="7">Catalyzes the interconversion of L-alanine and D-alanine. May also act on other amino acids.</text>
</comment>
<dbReference type="InterPro" id="IPR011079">
    <property type="entry name" value="Ala_racemase_C"/>
</dbReference>
<evidence type="ECO:0000259" key="10">
    <source>
        <dbReference type="SMART" id="SM01005"/>
    </source>
</evidence>